<evidence type="ECO:0000313" key="5">
    <source>
        <dbReference type="Proteomes" id="UP000001357"/>
    </source>
</evidence>
<gene>
    <name evidence="4" type="ORF">MONBRDRAFT_30870</name>
</gene>
<evidence type="ECO:0000256" key="1">
    <source>
        <dbReference type="SAM" id="Coils"/>
    </source>
</evidence>
<name>A9UPU5_MONBE</name>
<dbReference type="PANTHER" id="PTHR14362:SF2">
    <property type="entry name" value="COILED-COIL DOMAIN-CONTAINING PROTEIN 81"/>
    <property type="match status" value="1"/>
</dbReference>
<proteinExistence type="predicted"/>
<sequence>MLSRGKGVSVLSLGTFALGPDVEGGKPIFNLSNSFLSRHPINLEPQAIAATCPVVGLNFTTLSLASGFDRHTIENTVKEVINALSREVKRFDPKGTSLEFYGVGKLSIKATKVRFVFVQEFYDDPQPMKRLHIPRSEFQSRPVTVARLDFDALGLDRPSTTDMRAITPRILGTPTTTEFKTSLGDVIETPQDEAWGSQARSDAGRRRDIKWQSSLVSNRQLPILDQAGPASPPGTASADHRLLSPALESRRRRPITPVDDSDLAATESEQFSKLATRNLNSTIGVVIEDPKGGVDVVNKTAHWDVKKGPLPDLPKQLPVEHHRNRLKREKSPRLTYEEWQQQVQSKGSNPGRRRRHIRDQLDLDPTIRQKQEASLREMDLQLTSMLERQDRKAIALEKKLDEARREAEKRTAVFNKKAAVTKRSTDAELTGDGLGDGNAGQDVFVFRPPTSHSSIRRHNHDLSLDQAAQAATVRLKETLKQRRSFERGQKEQRALAEQLEAMKLEEEERREQQLNSYRAELKRQIEYKRGQEAAAKMAHPRQPVPFDLKHLPATDKNWRPTNSAAGRRAAALGPEMYKEHDALERRMADNARKVYQEQVAFEAERNRKILEEREAERRRDAEIAEAKHKQEISDAQRLRELAAKEQRVLKKEWIAAHKQKLAAEAEEAEHRRLAADVPIKDYMDYLSYVNDGFE</sequence>
<feature type="compositionally biased region" description="Basic and acidic residues" evidence="2">
    <location>
        <begin position="547"/>
        <end position="558"/>
    </location>
</feature>
<evidence type="ECO:0000259" key="3">
    <source>
        <dbReference type="Pfam" id="PF18289"/>
    </source>
</evidence>
<feature type="domain" description="CCDC81 HU" evidence="3">
    <location>
        <begin position="53"/>
        <end position="127"/>
    </location>
</feature>
<feature type="region of interest" description="Disordered" evidence="2">
    <location>
        <begin position="220"/>
        <end position="264"/>
    </location>
</feature>
<feature type="coiled-coil region" evidence="1">
    <location>
        <begin position="489"/>
        <end position="524"/>
    </location>
</feature>
<dbReference type="InterPro" id="IPR026295">
    <property type="entry name" value="CCD81"/>
</dbReference>
<accession>A9UPU5</accession>
<evidence type="ECO:0000256" key="2">
    <source>
        <dbReference type="SAM" id="MobiDB-lite"/>
    </source>
</evidence>
<keyword evidence="1" id="KW-0175">Coiled coil</keyword>
<dbReference type="Pfam" id="PF18289">
    <property type="entry name" value="HU-CCDC81_euk_2"/>
    <property type="match status" value="1"/>
</dbReference>
<dbReference type="GO" id="GO:0005815">
    <property type="term" value="C:microtubule organizing center"/>
    <property type="evidence" value="ECO:0000318"/>
    <property type="project" value="GO_Central"/>
</dbReference>
<reference evidence="4 5" key="1">
    <citation type="journal article" date="2008" name="Nature">
        <title>The genome of the choanoflagellate Monosiga brevicollis and the origin of metazoans.</title>
        <authorList>
            <consortium name="JGI Sequencing"/>
            <person name="King N."/>
            <person name="Westbrook M.J."/>
            <person name="Young S.L."/>
            <person name="Kuo A."/>
            <person name="Abedin M."/>
            <person name="Chapman J."/>
            <person name="Fairclough S."/>
            <person name="Hellsten U."/>
            <person name="Isogai Y."/>
            <person name="Letunic I."/>
            <person name="Marr M."/>
            <person name="Pincus D."/>
            <person name="Putnam N."/>
            <person name="Rokas A."/>
            <person name="Wright K.J."/>
            <person name="Zuzow R."/>
            <person name="Dirks W."/>
            <person name="Good M."/>
            <person name="Goodstein D."/>
            <person name="Lemons D."/>
            <person name="Li W."/>
            <person name="Lyons J.B."/>
            <person name="Morris A."/>
            <person name="Nichols S."/>
            <person name="Richter D.J."/>
            <person name="Salamov A."/>
            <person name="Bork P."/>
            <person name="Lim W.A."/>
            <person name="Manning G."/>
            <person name="Miller W.T."/>
            <person name="McGinnis W."/>
            <person name="Shapiro H."/>
            <person name="Tjian R."/>
            <person name="Grigoriev I.V."/>
            <person name="Rokhsar D."/>
        </authorList>
    </citation>
    <scope>NUCLEOTIDE SEQUENCE [LARGE SCALE GENOMIC DNA]</scope>
    <source>
        <strain evidence="5">MX1 / ATCC 50154</strain>
    </source>
</reference>
<dbReference type="RefSeq" id="XP_001742243.1">
    <property type="nucleotide sequence ID" value="XM_001742191.1"/>
</dbReference>
<dbReference type="InterPro" id="IPR040673">
    <property type="entry name" value="CCDC81_HU_dom_2"/>
</dbReference>
<organism evidence="4 5">
    <name type="scientific">Monosiga brevicollis</name>
    <name type="common">Choanoflagellate</name>
    <dbReference type="NCBI Taxonomy" id="81824"/>
    <lineage>
        <taxon>Eukaryota</taxon>
        <taxon>Choanoflagellata</taxon>
        <taxon>Craspedida</taxon>
        <taxon>Salpingoecidae</taxon>
        <taxon>Monosiga</taxon>
    </lineage>
</organism>
<protein>
    <recommendedName>
        <fullName evidence="3">CCDC81 HU domain-containing protein</fullName>
    </recommendedName>
</protein>
<feature type="compositionally biased region" description="Low complexity" evidence="2">
    <location>
        <begin position="227"/>
        <end position="237"/>
    </location>
</feature>
<feature type="region of interest" description="Disordered" evidence="2">
    <location>
        <begin position="187"/>
        <end position="208"/>
    </location>
</feature>
<dbReference type="PANTHER" id="PTHR14362">
    <property type="entry name" value="COILED-COIL DOMAIN-CONTAINING PROTEIN 81"/>
    <property type="match status" value="1"/>
</dbReference>
<dbReference type="AlphaFoldDB" id="A9UPU5"/>
<dbReference type="GeneID" id="5887606"/>
<dbReference type="Proteomes" id="UP000001357">
    <property type="component" value="Unassembled WGS sequence"/>
</dbReference>
<dbReference type="InParanoid" id="A9UPU5"/>
<feature type="region of interest" description="Disordered" evidence="2">
    <location>
        <begin position="544"/>
        <end position="564"/>
    </location>
</feature>
<feature type="coiled-coil region" evidence="1">
    <location>
        <begin position="386"/>
        <end position="413"/>
    </location>
</feature>
<dbReference type="KEGG" id="mbr:MONBRDRAFT_30870"/>
<evidence type="ECO:0000313" key="4">
    <source>
        <dbReference type="EMBL" id="EDQ92481.1"/>
    </source>
</evidence>
<keyword evidence="5" id="KW-1185">Reference proteome</keyword>
<dbReference type="EMBL" id="CH991543">
    <property type="protein sequence ID" value="EDQ92481.1"/>
    <property type="molecule type" value="Genomic_DNA"/>
</dbReference>